<evidence type="ECO:0000313" key="2">
    <source>
        <dbReference type="Proteomes" id="UP000830671"/>
    </source>
</evidence>
<sequence length="72" mass="8057">MRYLILASDFHVLSFRVLRFLVLGLHVPSLRILSLRVLSLSVLGHLNISLRILSLPSKAATCNDVYQAKIAL</sequence>
<proteinExistence type="predicted"/>
<dbReference type="RefSeq" id="XP_049136735.1">
    <property type="nucleotide sequence ID" value="XM_049280778.1"/>
</dbReference>
<protein>
    <submittedName>
        <fullName evidence="1">Uncharacterized protein</fullName>
    </submittedName>
</protein>
<dbReference type="GeneID" id="73335788"/>
<gene>
    <name evidence="1" type="ORF">CLUP02_01741</name>
</gene>
<dbReference type="KEGG" id="clup:CLUP02_01741"/>
<dbReference type="Proteomes" id="UP000830671">
    <property type="component" value="Chromosome 1"/>
</dbReference>
<name>A0A9Q8SDH5_9PEZI</name>
<accession>A0A9Q8SDH5</accession>
<keyword evidence="2" id="KW-1185">Reference proteome</keyword>
<dbReference type="AlphaFoldDB" id="A0A9Q8SDH5"/>
<dbReference type="EMBL" id="CP019471">
    <property type="protein sequence ID" value="UQC75088.1"/>
    <property type="molecule type" value="Genomic_DNA"/>
</dbReference>
<evidence type="ECO:0000313" key="1">
    <source>
        <dbReference type="EMBL" id="UQC75088.1"/>
    </source>
</evidence>
<reference evidence="1" key="1">
    <citation type="journal article" date="2021" name="Mol. Plant Microbe Interact.">
        <title>Complete Genome Sequence of the Plant-Pathogenic Fungus Colletotrichum lupini.</title>
        <authorList>
            <person name="Baroncelli R."/>
            <person name="Pensec F."/>
            <person name="Da Lio D."/>
            <person name="Boufleur T."/>
            <person name="Vicente I."/>
            <person name="Sarrocco S."/>
            <person name="Picot A."/>
            <person name="Baraldi E."/>
            <person name="Sukno S."/>
            <person name="Thon M."/>
            <person name="Le Floch G."/>
        </authorList>
    </citation>
    <scope>NUCLEOTIDE SEQUENCE</scope>
    <source>
        <strain evidence="1">IMI 504893</strain>
    </source>
</reference>
<organism evidence="1 2">
    <name type="scientific">Colletotrichum lupini</name>
    <dbReference type="NCBI Taxonomy" id="145971"/>
    <lineage>
        <taxon>Eukaryota</taxon>
        <taxon>Fungi</taxon>
        <taxon>Dikarya</taxon>
        <taxon>Ascomycota</taxon>
        <taxon>Pezizomycotina</taxon>
        <taxon>Sordariomycetes</taxon>
        <taxon>Hypocreomycetidae</taxon>
        <taxon>Glomerellales</taxon>
        <taxon>Glomerellaceae</taxon>
        <taxon>Colletotrichum</taxon>
        <taxon>Colletotrichum acutatum species complex</taxon>
    </lineage>
</organism>